<comment type="caution">
    <text evidence="1">The sequence shown here is derived from an EMBL/GenBank/DDBJ whole genome shotgun (WGS) entry which is preliminary data.</text>
</comment>
<evidence type="ECO:0000313" key="1">
    <source>
        <dbReference type="EMBL" id="OUB90310.1"/>
    </source>
</evidence>
<name>A0A9X6RBG8_BACTV</name>
<reference evidence="1 2" key="1">
    <citation type="submission" date="2016-10" db="EMBL/GenBank/DDBJ databases">
        <title>Comparative genomics of Bacillus thuringiensis reveals a path to pathogens against multiple invertebrate hosts.</title>
        <authorList>
            <person name="Zheng J."/>
            <person name="Gao Q."/>
            <person name="Liu H."/>
            <person name="Peng D."/>
            <person name="Ruan L."/>
            <person name="Sun M."/>
        </authorList>
    </citation>
    <scope>NUCLEOTIDE SEQUENCE [LARGE SCALE GENOMIC DNA]</scope>
    <source>
        <strain evidence="1">T30001</strain>
    </source>
</reference>
<accession>A0A9X6RBG8</accession>
<sequence length="59" mass="6740">MNLIKPNEVEINCSEDGVYDGQVAKVMDLRMDRGEVDYRIITADGSEFWIPSENTTIIF</sequence>
<dbReference type="RefSeq" id="WP_088069180.1">
    <property type="nucleotide sequence ID" value="NZ_MOOV01000226.1"/>
</dbReference>
<proteinExistence type="predicted"/>
<dbReference type="EMBL" id="MOOV01000226">
    <property type="protein sequence ID" value="OUB90310.1"/>
    <property type="molecule type" value="Genomic_DNA"/>
</dbReference>
<dbReference type="Proteomes" id="UP000195160">
    <property type="component" value="Unassembled WGS sequence"/>
</dbReference>
<protein>
    <submittedName>
        <fullName evidence="1">Uncharacterized protein</fullName>
    </submittedName>
</protein>
<organism evidence="1 2">
    <name type="scientific">Bacillus thuringiensis subsp. medellin</name>
    <dbReference type="NCBI Taxonomy" id="79672"/>
    <lineage>
        <taxon>Bacteria</taxon>
        <taxon>Bacillati</taxon>
        <taxon>Bacillota</taxon>
        <taxon>Bacilli</taxon>
        <taxon>Bacillales</taxon>
        <taxon>Bacillaceae</taxon>
        <taxon>Bacillus</taxon>
        <taxon>Bacillus cereus group</taxon>
    </lineage>
</organism>
<dbReference type="AlphaFoldDB" id="A0A9X6RBG8"/>
<evidence type="ECO:0000313" key="2">
    <source>
        <dbReference type="Proteomes" id="UP000195160"/>
    </source>
</evidence>
<gene>
    <name evidence="1" type="ORF">BK784_26150</name>
</gene>